<evidence type="ECO:0000256" key="1">
    <source>
        <dbReference type="ARBA" id="ARBA00022669"/>
    </source>
</evidence>
<dbReference type="InterPro" id="IPR002557">
    <property type="entry name" value="Chitin-bd_dom"/>
</dbReference>
<dbReference type="Pfam" id="PF01607">
    <property type="entry name" value="CBM_14"/>
    <property type="match status" value="3"/>
</dbReference>
<keyword evidence="4" id="KW-1015">Disulfide bond</keyword>
<dbReference type="Gene3D" id="2.170.140.10">
    <property type="entry name" value="Chitin binding domain"/>
    <property type="match status" value="3"/>
</dbReference>
<dbReference type="GO" id="GO:0008061">
    <property type="term" value="F:chitin binding"/>
    <property type="evidence" value="ECO:0007669"/>
    <property type="project" value="UniProtKB-KW"/>
</dbReference>
<evidence type="ECO:0000313" key="8">
    <source>
        <dbReference type="EMBL" id="CAH0102524.1"/>
    </source>
</evidence>
<protein>
    <recommendedName>
        <fullName evidence="7">Chitin-binding type-2 domain-containing protein</fullName>
    </recommendedName>
</protein>
<evidence type="ECO:0000313" key="9">
    <source>
        <dbReference type="Proteomes" id="UP000789390"/>
    </source>
</evidence>
<dbReference type="Proteomes" id="UP000789390">
    <property type="component" value="Unassembled WGS sequence"/>
</dbReference>
<evidence type="ECO:0000256" key="6">
    <source>
        <dbReference type="SAM" id="SignalP"/>
    </source>
</evidence>
<dbReference type="EMBL" id="CAKKLH010000084">
    <property type="protein sequence ID" value="CAH0102524.1"/>
    <property type="molecule type" value="Genomic_DNA"/>
</dbReference>
<sequence length="225" mass="24519">MAAFQFVITLVLLGWAQANTCPYPNGYFPDASRCDKFLECRDGVAEEITCPDGLLVNEKAAAFRYPCDYPVDVDCGKRTAPPAAASSGNCARKWGMFKTGSDNSCGDFVNCVDGVEHNFKCPEGLAWHPTLWRCEWPDQVPTCNVEAFLGFKCPAVDELVAATNPIYGHPTDCARYFVCIEGNKPRLHVCGDKTVFDKAIGACGAPENVPACANYYPPESETYSA</sequence>
<feature type="chain" id="PRO_5035175474" description="Chitin-binding type-2 domain-containing protein" evidence="6">
    <location>
        <begin position="19"/>
        <end position="225"/>
    </location>
</feature>
<dbReference type="InterPro" id="IPR051940">
    <property type="entry name" value="Chitin_bind-dev_reg"/>
</dbReference>
<dbReference type="OrthoDB" id="9991479at2759"/>
<evidence type="ECO:0000256" key="3">
    <source>
        <dbReference type="ARBA" id="ARBA00022737"/>
    </source>
</evidence>
<gene>
    <name evidence="8" type="ORF">DGAL_LOCUS4933</name>
</gene>
<keyword evidence="5" id="KW-0325">Glycoprotein</keyword>
<evidence type="ECO:0000256" key="5">
    <source>
        <dbReference type="ARBA" id="ARBA00023180"/>
    </source>
</evidence>
<keyword evidence="1" id="KW-0147">Chitin-binding</keyword>
<evidence type="ECO:0000256" key="4">
    <source>
        <dbReference type="ARBA" id="ARBA00023157"/>
    </source>
</evidence>
<feature type="domain" description="Chitin-binding type-2" evidence="7">
    <location>
        <begin position="18"/>
        <end position="77"/>
    </location>
</feature>
<keyword evidence="3" id="KW-0677">Repeat</keyword>
<keyword evidence="9" id="KW-1185">Reference proteome</keyword>
<accession>A0A8J2W2M1</accession>
<dbReference type="InterPro" id="IPR036508">
    <property type="entry name" value="Chitin-bd_dom_sf"/>
</dbReference>
<reference evidence="8" key="1">
    <citation type="submission" date="2021-11" db="EMBL/GenBank/DDBJ databases">
        <authorList>
            <person name="Schell T."/>
        </authorList>
    </citation>
    <scope>NUCLEOTIDE SEQUENCE</scope>
    <source>
        <strain evidence="8">M5</strain>
    </source>
</reference>
<organism evidence="8 9">
    <name type="scientific">Daphnia galeata</name>
    <dbReference type="NCBI Taxonomy" id="27404"/>
    <lineage>
        <taxon>Eukaryota</taxon>
        <taxon>Metazoa</taxon>
        <taxon>Ecdysozoa</taxon>
        <taxon>Arthropoda</taxon>
        <taxon>Crustacea</taxon>
        <taxon>Branchiopoda</taxon>
        <taxon>Diplostraca</taxon>
        <taxon>Cladocera</taxon>
        <taxon>Anomopoda</taxon>
        <taxon>Daphniidae</taxon>
        <taxon>Daphnia</taxon>
    </lineage>
</organism>
<feature type="domain" description="Chitin-binding type-2" evidence="7">
    <location>
        <begin position="150"/>
        <end position="214"/>
    </location>
</feature>
<evidence type="ECO:0000259" key="7">
    <source>
        <dbReference type="PROSITE" id="PS50940"/>
    </source>
</evidence>
<evidence type="ECO:0000256" key="2">
    <source>
        <dbReference type="ARBA" id="ARBA00022729"/>
    </source>
</evidence>
<dbReference type="PROSITE" id="PS50940">
    <property type="entry name" value="CHIT_BIND_II"/>
    <property type="match status" value="3"/>
</dbReference>
<dbReference type="PANTHER" id="PTHR23301:SF0">
    <property type="entry name" value="CHITIN-BINDING TYPE-2 DOMAIN-CONTAINING PROTEIN-RELATED"/>
    <property type="match status" value="1"/>
</dbReference>
<dbReference type="PANTHER" id="PTHR23301">
    <property type="entry name" value="CHITIN BINDING PERITROPHIN-A"/>
    <property type="match status" value="1"/>
</dbReference>
<dbReference type="GO" id="GO:0005576">
    <property type="term" value="C:extracellular region"/>
    <property type="evidence" value="ECO:0007669"/>
    <property type="project" value="InterPro"/>
</dbReference>
<name>A0A8J2W2M1_9CRUS</name>
<dbReference type="SMART" id="SM00494">
    <property type="entry name" value="ChtBD2"/>
    <property type="match status" value="3"/>
</dbReference>
<comment type="caution">
    <text evidence="8">The sequence shown here is derived from an EMBL/GenBank/DDBJ whole genome shotgun (WGS) entry which is preliminary data.</text>
</comment>
<dbReference type="SUPFAM" id="SSF57625">
    <property type="entry name" value="Invertebrate chitin-binding proteins"/>
    <property type="match status" value="3"/>
</dbReference>
<dbReference type="AlphaFoldDB" id="A0A8J2W2M1"/>
<feature type="signal peptide" evidence="6">
    <location>
        <begin position="1"/>
        <end position="18"/>
    </location>
</feature>
<keyword evidence="2 6" id="KW-0732">Signal</keyword>
<feature type="domain" description="Chitin-binding type-2" evidence="7">
    <location>
        <begin position="87"/>
        <end position="145"/>
    </location>
</feature>
<proteinExistence type="predicted"/>